<accession>A0A1I5HYN4</accession>
<dbReference type="PANTHER" id="PTHR42831">
    <property type="entry name" value="FE-S PROTEIN MATURATION AUXILIARY FACTOR YITW"/>
    <property type="match status" value="1"/>
</dbReference>
<dbReference type="InterPro" id="IPR034904">
    <property type="entry name" value="FSCA_dom_sf"/>
</dbReference>
<dbReference type="Pfam" id="PF01883">
    <property type="entry name" value="FeS_assembly_P"/>
    <property type="match status" value="1"/>
</dbReference>
<gene>
    <name evidence="2" type="ORF">SAMN04489713_10718</name>
</gene>
<dbReference type="Gene3D" id="3.30.300.130">
    <property type="entry name" value="Fe-S cluster assembly (FSCA)"/>
    <property type="match status" value="1"/>
</dbReference>
<sequence length="112" mass="12218">MITIDEVRAALRGVADPCAIATGAPVDIVDMGLIQAIDVTAGAVTVTLRLTSPFCMQIGLMSEQIGKALRRLPDVADVRVEVDHLAEWMPEMMDPQAQERLRRIRPLGLVAR</sequence>
<evidence type="ECO:0000313" key="3">
    <source>
        <dbReference type="Proteomes" id="UP000183413"/>
    </source>
</evidence>
<dbReference type="PANTHER" id="PTHR42831:SF1">
    <property type="entry name" value="FE-S PROTEIN MATURATION AUXILIARY FACTOR YITW"/>
    <property type="match status" value="1"/>
</dbReference>
<dbReference type="EMBL" id="FOVH01000007">
    <property type="protein sequence ID" value="SFO53468.1"/>
    <property type="molecule type" value="Genomic_DNA"/>
</dbReference>
<evidence type="ECO:0000313" key="2">
    <source>
        <dbReference type="EMBL" id="SFO53468.1"/>
    </source>
</evidence>
<organism evidence="2 3">
    <name type="scientific">Actinomadura madurae</name>
    <dbReference type="NCBI Taxonomy" id="1993"/>
    <lineage>
        <taxon>Bacteria</taxon>
        <taxon>Bacillati</taxon>
        <taxon>Actinomycetota</taxon>
        <taxon>Actinomycetes</taxon>
        <taxon>Streptosporangiales</taxon>
        <taxon>Thermomonosporaceae</taxon>
        <taxon>Actinomadura</taxon>
    </lineage>
</organism>
<reference evidence="2 3" key="1">
    <citation type="submission" date="2016-10" db="EMBL/GenBank/DDBJ databases">
        <authorList>
            <person name="de Groot N.N."/>
        </authorList>
    </citation>
    <scope>NUCLEOTIDE SEQUENCE [LARGE SCALE GENOMIC DNA]</scope>
    <source>
        <strain evidence="2 3">DSM 43067</strain>
    </source>
</reference>
<dbReference type="eggNOG" id="COG2151">
    <property type="taxonomic scope" value="Bacteria"/>
</dbReference>
<protein>
    <submittedName>
        <fullName evidence="2">Metal-sulfur cluster biosynthetic enzyme</fullName>
    </submittedName>
</protein>
<dbReference type="AlphaFoldDB" id="A0A1I5HYN4"/>
<dbReference type="Proteomes" id="UP000183413">
    <property type="component" value="Unassembled WGS sequence"/>
</dbReference>
<dbReference type="STRING" id="1993.SAMN04489713_10718"/>
<dbReference type="RefSeq" id="WP_075021866.1">
    <property type="nucleotide sequence ID" value="NZ_FOVH01000007.1"/>
</dbReference>
<feature type="domain" description="MIP18 family-like" evidence="1">
    <location>
        <begin position="5"/>
        <end position="82"/>
    </location>
</feature>
<proteinExistence type="predicted"/>
<dbReference type="InterPro" id="IPR002744">
    <property type="entry name" value="MIP18-like"/>
</dbReference>
<dbReference type="SUPFAM" id="SSF117916">
    <property type="entry name" value="Fe-S cluster assembly (FSCA) domain-like"/>
    <property type="match status" value="1"/>
</dbReference>
<keyword evidence="3" id="KW-1185">Reference proteome</keyword>
<dbReference type="InterPro" id="IPR052339">
    <property type="entry name" value="Fe-S_Maturation_MIP18"/>
</dbReference>
<evidence type="ECO:0000259" key="1">
    <source>
        <dbReference type="Pfam" id="PF01883"/>
    </source>
</evidence>
<name>A0A1I5HYN4_9ACTN</name>
<dbReference type="InParanoid" id="A0A1I5HYN4"/>